<protein>
    <submittedName>
        <fullName evidence="1">Uncharacterized protein</fullName>
    </submittedName>
</protein>
<gene>
    <name evidence="1" type="primary">PARPA_00932.1 scaffold 1301</name>
</gene>
<proteinExistence type="predicted"/>
<dbReference type="AlphaFoldDB" id="A0A0B7MXI0"/>
<dbReference type="Proteomes" id="UP000054107">
    <property type="component" value="Unassembled WGS sequence"/>
</dbReference>
<keyword evidence="2" id="KW-1185">Reference proteome</keyword>
<dbReference type="OrthoDB" id="2267579at2759"/>
<accession>A0A0B7MXI0</accession>
<feature type="non-terminal residue" evidence="1">
    <location>
        <position position="206"/>
    </location>
</feature>
<organism evidence="1 2">
    <name type="scientific">Parasitella parasitica</name>
    <dbReference type="NCBI Taxonomy" id="35722"/>
    <lineage>
        <taxon>Eukaryota</taxon>
        <taxon>Fungi</taxon>
        <taxon>Fungi incertae sedis</taxon>
        <taxon>Mucoromycota</taxon>
        <taxon>Mucoromycotina</taxon>
        <taxon>Mucoromycetes</taxon>
        <taxon>Mucorales</taxon>
        <taxon>Mucorineae</taxon>
        <taxon>Mucoraceae</taxon>
        <taxon>Parasitella</taxon>
    </lineage>
</organism>
<name>A0A0B7MXI0_9FUNG</name>
<evidence type="ECO:0000313" key="1">
    <source>
        <dbReference type="EMBL" id="CEP07629.1"/>
    </source>
</evidence>
<evidence type="ECO:0000313" key="2">
    <source>
        <dbReference type="Proteomes" id="UP000054107"/>
    </source>
</evidence>
<sequence length="206" mass="24103">MSDIDNAEINNQERETTPLFTREDVANIINEFERQKDEQREVSYRGKDLPERIREILDETPTSDLKDDIKRFKKRIPKYHHDEWTSTPQVNKEFTNDLKKWKVDAHQVVTATSRHAEEARVQARTATEIYELLESIQERCIFADEGTKQTFMDAMSQAERAAVCGFSHARDLDREAKELSAKALRLPASLRHLEQEEDARKPNLFD</sequence>
<reference evidence="1 2" key="1">
    <citation type="submission" date="2014-09" db="EMBL/GenBank/DDBJ databases">
        <authorList>
            <person name="Ellenberger Sabrina"/>
        </authorList>
    </citation>
    <scope>NUCLEOTIDE SEQUENCE [LARGE SCALE GENOMIC DNA]</scope>
    <source>
        <strain evidence="1 2">CBS 412.66</strain>
    </source>
</reference>
<dbReference type="EMBL" id="LN719394">
    <property type="protein sequence ID" value="CEP07629.1"/>
    <property type="molecule type" value="Genomic_DNA"/>
</dbReference>
<dbReference type="STRING" id="35722.A0A0B7MXI0"/>